<name>A0A4Y2VQG4_ARAVE</name>
<evidence type="ECO:0000313" key="2">
    <source>
        <dbReference type="EMBL" id="GBO27633.1"/>
    </source>
</evidence>
<feature type="compositionally biased region" description="Basic residues" evidence="1">
    <location>
        <begin position="59"/>
        <end position="69"/>
    </location>
</feature>
<keyword evidence="3" id="KW-1185">Reference proteome</keyword>
<gene>
    <name evidence="2" type="ORF">AVEN_263387_1</name>
</gene>
<dbReference type="Proteomes" id="UP000499080">
    <property type="component" value="Unassembled WGS sequence"/>
</dbReference>
<protein>
    <submittedName>
        <fullName evidence="2">Uncharacterized protein</fullName>
    </submittedName>
</protein>
<proteinExistence type="predicted"/>
<feature type="region of interest" description="Disordered" evidence="1">
    <location>
        <begin position="50"/>
        <end position="72"/>
    </location>
</feature>
<accession>A0A4Y2VQG4</accession>
<organism evidence="2 3">
    <name type="scientific">Araneus ventricosus</name>
    <name type="common">Orbweaver spider</name>
    <name type="synonym">Epeira ventricosa</name>
    <dbReference type="NCBI Taxonomy" id="182803"/>
    <lineage>
        <taxon>Eukaryota</taxon>
        <taxon>Metazoa</taxon>
        <taxon>Ecdysozoa</taxon>
        <taxon>Arthropoda</taxon>
        <taxon>Chelicerata</taxon>
        <taxon>Arachnida</taxon>
        <taxon>Araneae</taxon>
        <taxon>Araneomorphae</taxon>
        <taxon>Entelegynae</taxon>
        <taxon>Araneoidea</taxon>
        <taxon>Araneidae</taxon>
        <taxon>Araneus</taxon>
    </lineage>
</organism>
<dbReference type="AlphaFoldDB" id="A0A4Y2VQG4"/>
<reference evidence="2 3" key="1">
    <citation type="journal article" date="2019" name="Sci. Rep.">
        <title>Orb-weaving spider Araneus ventricosus genome elucidates the spidroin gene catalogue.</title>
        <authorList>
            <person name="Kono N."/>
            <person name="Nakamura H."/>
            <person name="Ohtoshi R."/>
            <person name="Moran D.A.P."/>
            <person name="Shinohara A."/>
            <person name="Yoshida Y."/>
            <person name="Fujiwara M."/>
            <person name="Mori M."/>
            <person name="Tomita M."/>
            <person name="Arakawa K."/>
        </authorList>
    </citation>
    <scope>NUCLEOTIDE SEQUENCE [LARGE SCALE GENOMIC DNA]</scope>
</reference>
<evidence type="ECO:0000313" key="3">
    <source>
        <dbReference type="Proteomes" id="UP000499080"/>
    </source>
</evidence>
<sequence length="86" mass="10009">MLKGKGALMSFLGKTNLGMLKKEDRYICLAERKIDVLNLEEENFSHLMKTSHVREQGSSKKKQRSKRNFKLQTDMINKDLVEPLLQ</sequence>
<comment type="caution">
    <text evidence="2">The sequence shown here is derived from an EMBL/GenBank/DDBJ whole genome shotgun (WGS) entry which is preliminary data.</text>
</comment>
<dbReference type="EMBL" id="BGPR01050654">
    <property type="protein sequence ID" value="GBO27633.1"/>
    <property type="molecule type" value="Genomic_DNA"/>
</dbReference>
<evidence type="ECO:0000256" key="1">
    <source>
        <dbReference type="SAM" id="MobiDB-lite"/>
    </source>
</evidence>